<dbReference type="KEGG" id="cfh:C1707_03700"/>
<proteinExistence type="predicted"/>
<dbReference type="EMBL" id="PJRQ01000017">
    <property type="protein sequence ID" value="PLR17650.1"/>
    <property type="molecule type" value="Genomic_DNA"/>
</dbReference>
<reference evidence="3 4" key="1">
    <citation type="submission" date="2017-12" db="EMBL/GenBank/DDBJ databases">
        <title>The genome sequence of Caulobacter flavus CGMCC1 15093.</title>
        <authorList>
            <person name="Gao J."/>
            <person name="Mao X."/>
            <person name="Sun J."/>
        </authorList>
    </citation>
    <scope>NUCLEOTIDE SEQUENCE [LARGE SCALE GENOMIC DNA]</scope>
    <source>
        <strain evidence="3 4">CGMCC1 15093</strain>
    </source>
</reference>
<dbReference type="OrthoDB" id="7172943at2"/>
<dbReference type="RefSeq" id="WP_101712762.1">
    <property type="nucleotide sequence ID" value="NZ_CP026100.1"/>
</dbReference>
<dbReference type="AlphaFoldDB" id="A0A2N5CV15"/>
<dbReference type="Proteomes" id="UP000234483">
    <property type="component" value="Unassembled WGS sequence"/>
</dbReference>
<gene>
    <name evidence="2" type="ORF">C1707_03700</name>
    <name evidence="3" type="ORF">CFHF_09415</name>
</gene>
<organism evidence="3 4">
    <name type="scientific">Caulobacter flavus</name>
    <dbReference type="NCBI Taxonomy" id="1679497"/>
    <lineage>
        <taxon>Bacteria</taxon>
        <taxon>Pseudomonadati</taxon>
        <taxon>Pseudomonadota</taxon>
        <taxon>Alphaproteobacteria</taxon>
        <taxon>Caulobacterales</taxon>
        <taxon>Caulobacteraceae</taxon>
        <taxon>Caulobacter</taxon>
    </lineage>
</organism>
<keyword evidence="1" id="KW-0732">Signal</keyword>
<dbReference type="EMBL" id="CP026100">
    <property type="protein sequence ID" value="AYV45418.1"/>
    <property type="molecule type" value="Genomic_DNA"/>
</dbReference>
<sequence length="198" mass="22504">MSHKKAKWLAIAAVAAALSACATATPYQPAIPGQKASGGFTEMRLEGDRYRVGFAGNSLTSRETVERYLLYRAAEVTVEQGYDWFETADRRTDRTARTVIDEDPFMRPGFGYGYPYGYWRPSWRYYGPRYGGWRAWDPFWGDPFFANRAEVRTIEKFEASTEIVLHKGAKPSGDPRAYDAREIIKNLEPTIQRPAPGQ</sequence>
<dbReference type="PROSITE" id="PS51257">
    <property type="entry name" value="PROKAR_LIPOPROTEIN"/>
    <property type="match status" value="1"/>
</dbReference>
<protein>
    <recommendedName>
        <fullName evidence="6">DUF4136 domain-containing protein</fullName>
    </recommendedName>
</protein>
<evidence type="ECO:0000313" key="3">
    <source>
        <dbReference type="EMBL" id="PLR17650.1"/>
    </source>
</evidence>
<name>A0A2N5CV15_9CAUL</name>
<evidence type="ECO:0000313" key="5">
    <source>
        <dbReference type="Proteomes" id="UP000281192"/>
    </source>
</evidence>
<evidence type="ECO:0008006" key="6">
    <source>
        <dbReference type="Google" id="ProtNLM"/>
    </source>
</evidence>
<keyword evidence="5" id="KW-1185">Reference proteome</keyword>
<reference evidence="2 5" key="2">
    <citation type="submission" date="2018-01" db="EMBL/GenBank/DDBJ databases">
        <title>Complete genome sequence of Caulobacter flavus RHGG3.</title>
        <authorList>
            <person name="Yang E."/>
        </authorList>
    </citation>
    <scope>NUCLEOTIDE SEQUENCE [LARGE SCALE GENOMIC DNA]</scope>
    <source>
        <strain evidence="2 5">RHGG3</strain>
    </source>
</reference>
<dbReference type="NCBIfam" id="NF047637">
    <property type="entry name" value="lipo_CC0125"/>
    <property type="match status" value="1"/>
</dbReference>
<feature type="signal peptide" evidence="1">
    <location>
        <begin position="1"/>
        <end position="24"/>
    </location>
</feature>
<accession>A0A2N5CV15</accession>
<dbReference type="Proteomes" id="UP000281192">
    <property type="component" value="Chromosome"/>
</dbReference>
<feature type="chain" id="PRO_5044577968" description="DUF4136 domain-containing protein" evidence="1">
    <location>
        <begin position="25"/>
        <end position="198"/>
    </location>
</feature>
<evidence type="ECO:0000256" key="1">
    <source>
        <dbReference type="SAM" id="SignalP"/>
    </source>
</evidence>
<evidence type="ECO:0000313" key="4">
    <source>
        <dbReference type="Proteomes" id="UP000234483"/>
    </source>
</evidence>
<evidence type="ECO:0000313" key="2">
    <source>
        <dbReference type="EMBL" id="AYV45418.1"/>
    </source>
</evidence>